<sequence>MTLDFGKEFEVECLHRTFKNLRDVYVRKRKEYREALRRTSGADAGVLEKYTSWPYYKALMFLEHSTDSGQRYCNVISEDLLEEDIDVVEEESNGNKGAQGVGGIGAVSVVRPVSALGQKRAKRTSRQKAAMEELTSALISHCGNPDKYDAMGQLLSMKLREMAAMSPMAAEQWSLKFEEYQIQLFRAILEIKGKNGS</sequence>
<gene>
    <name evidence="1" type="ORF">ANCCAN_24801</name>
</gene>
<dbReference type="AlphaFoldDB" id="A0A368FCU9"/>
<dbReference type="EMBL" id="JOJR01001952">
    <property type="protein sequence ID" value="RCN29438.1"/>
    <property type="molecule type" value="Genomic_DNA"/>
</dbReference>
<organism evidence="1 2">
    <name type="scientific">Ancylostoma caninum</name>
    <name type="common">Dog hookworm</name>
    <dbReference type="NCBI Taxonomy" id="29170"/>
    <lineage>
        <taxon>Eukaryota</taxon>
        <taxon>Metazoa</taxon>
        <taxon>Ecdysozoa</taxon>
        <taxon>Nematoda</taxon>
        <taxon>Chromadorea</taxon>
        <taxon>Rhabditida</taxon>
        <taxon>Rhabditina</taxon>
        <taxon>Rhabditomorpha</taxon>
        <taxon>Strongyloidea</taxon>
        <taxon>Ancylostomatidae</taxon>
        <taxon>Ancylostomatinae</taxon>
        <taxon>Ancylostoma</taxon>
    </lineage>
</organism>
<keyword evidence="2" id="KW-1185">Reference proteome</keyword>
<evidence type="ECO:0008006" key="3">
    <source>
        <dbReference type="Google" id="ProtNLM"/>
    </source>
</evidence>
<protein>
    <recommendedName>
        <fullName evidence="3">MADF domain-containing protein</fullName>
    </recommendedName>
</protein>
<accession>A0A368FCU9</accession>
<evidence type="ECO:0000313" key="1">
    <source>
        <dbReference type="EMBL" id="RCN29438.1"/>
    </source>
</evidence>
<dbReference type="OrthoDB" id="5876908at2759"/>
<evidence type="ECO:0000313" key="2">
    <source>
        <dbReference type="Proteomes" id="UP000252519"/>
    </source>
</evidence>
<proteinExistence type="predicted"/>
<dbReference type="STRING" id="29170.A0A368FCU9"/>
<comment type="caution">
    <text evidence="1">The sequence shown here is derived from an EMBL/GenBank/DDBJ whole genome shotgun (WGS) entry which is preliminary data.</text>
</comment>
<dbReference type="Proteomes" id="UP000252519">
    <property type="component" value="Unassembled WGS sequence"/>
</dbReference>
<name>A0A368FCU9_ANCCA</name>
<reference evidence="1 2" key="1">
    <citation type="submission" date="2014-10" db="EMBL/GenBank/DDBJ databases">
        <title>Draft genome of the hookworm Ancylostoma caninum.</title>
        <authorList>
            <person name="Mitreva M."/>
        </authorList>
    </citation>
    <scope>NUCLEOTIDE SEQUENCE [LARGE SCALE GENOMIC DNA]</scope>
    <source>
        <strain evidence="1 2">Baltimore</strain>
    </source>
</reference>